<dbReference type="GO" id="GO:0005737">
    <property type="term" value="C:cytoplasm"/>
    <property type="evidence" value="ECO:0007669"/>
    <property type="project" value="TreeGrafter"/>
</dbReference>
<reference evidence="3" key="1">
    <citation type="journal article" date="2017" name="bioRxiv">
        <title>Conservation of a gene cluster reveals novel cercosporin biosynthetic mechanisms and extends production to the genus Colletotrichum.</title>
        <authorList>
            <person name="de Jonge R."/>
            <person name="Ebert M.K."/>
            <person name="Huitt-Roehl C.R."/>
            <person name="Pal P."/>
            <person name="Suttle J.C."/>
            <person name="Spanner R.E."/>
            <person name="Neubauer J.D."/>
            <person name="Jurick W.M.II."/>
            <person name="Stott K.A."/>
            <person name="Secor G.A."/>
            <person name="Thomma B.P.H.J."/>
            <person name="Van de Peer Y."/>
            <person name="Townsend C.A."/>
            <person name="Bolton M.D."/>
        </authorList>
    </citation>
    <scope>NUCLEOTIDE SEQUENCE [LARGE SCALE GENOMIC DNA]</scope>
    <source>
        <strain evidence="3">CBS538.71</strain>
    </source>
</reference>
<dbReference type="GO" id="GO:0031177">
    <property type="term" value="F:phosphopantetheine binding"/>
    <property type="evidence" value="ECO:0007669"/>
    <property type="project" value="TreeGrafter"/>
</dbReference>
<dbReference type="GO" id="GO:0043041">
    <property type="term" value="P:amino acid activation for nonribosomal peptide biosynthetic process"/>
    <property type="evidence" value="ECO:0007669"/>
    <property type="project" value="TreeGrafter"/>
</dbReference>
<evidence type="ECO:0000313" key="2">
    <source>
        <dbReference type="EMBL" id="PPJ52206.1"/>
    </source>
</evidence>
<dbReference type="InterPro" id="IPR001242">
    <property type="entry name" value="Condensation_dom"/>
</dbReference>
<dbReference type="GO" id="GO:0044550">
    <property type="term" value="P:secondary metabolite biosynthetic process"/>
    <property type="evidence" value="ECO:0007669"/>
    <property type="project" value="TreeGrafter"/>
</dbReference>
<organism evidence="2 3">
    <name type="scientific">Cercospora berteroae</name>
    <dbReference type="NCBI Taxonomy" id="357750"/>
    <lineage>
        <taxon>Eukaryota</taxon>
        <taxon>Fungi</taxon>
        <taxon>Dikarya</taxon>
        <taxon>Ascomycota</taxon>
        <taxon>Pezizomycotina</taxon>
        <taxon>Dothideomycetes</taxon>
        <taxon>Dothideomycetidae</taxon>
        <taxon>Mycosphaerellales</taxon>
        <taxon>Mycosphaerellaceae</taxon>
        <taxon>Cercospora</taxon>
    </lineage>
</organism>
<dbReference type="InterPro" id="IPR023213">
    <property type="entry name" value="CAT-like_dom_sf"/>
</dbReference>
<sequence>MDATSSNYLFQDLVDIYAGRSAGVGPSFAQYLEERLMEKPRTSFEYWRTLLAGSKPISLRSILRSLDEVSVKDMATRTVARVAILPTGNGLKATMSTVVHSAWSLVLGVLANSSDVTFLYLNHGRDDKFEGSDAVIGCCVNEVPCRVLLDDSMSSFKLMETPQVQIVQSMAHAHLGANTIANKCTDWPQKETMYDHSSLVVHQNVPIEHSWAMDNDGYMNLQEVDFEEQWTYDFDLSTSSTSANELFVELKCLQSLYTSHELEAVMKGFLITVRMLKEGLQTVADIRAKERSVKYLPIVVVSAGSGSMRVEQNRL</sequence>
<comment type="caution">
    <text evidence="2">The sequence shown here is derived from an EMBL/GenBank/DDBJ whole genome shotgun (WGS) entry which is preliminary data.</text>
</comment>
<dbReference type="EMBL" id="PNEN01001713">
    <property type="protein sequence ID" value="PPJ52206.1"/>
    <property type="molecule type" value="Genomic_DNA"/>
</dbReference>
<protein>
    <recommendedName>
        <fullName evidence="1">Condensation domain-containing protein</fullName>
    </recommendedName>
</protein>
<dbReference type="GO" id="GO:0003824">
    <property type="term" value="F:catalytic activity"/>
    <property type="evidence" value="ECO:0007669"/>
    <property type="project" value="InterPro"/>
</dbReference>
<dbReference type="Pfam" id="PF00668">
    <property type="entry name" value="Condensation"/>
    <property type="match status" value="1"/>
</dbReference>
<dbReference type="Gene3D" id="3.30.559.10">
    <property type="entry name" value="Chloramphenicol acetyltransferase-like domain"/>
    <property type="match status" value="1"/>
</dbReference>
<evidence type="ECO:0000259" key="1">
    <source>
        <dbReference type="Pfam" id="PF00668"/>
    </source>
</evidence>
<dbReference type="PANTHER" id="PTHR45527">
    <property type="entry name" value="NONRIBOSOMAL PEPTIDE SYNTHETASE"/>
    <property type="match status" value="1"/>
</dbReference>
<accession>A0A2S6BXL4</accession>
<keyword evidence="3" id="KW-1185">Reference proteome</keyword>
<proteinExistence type="predicted"/>
<feature type="domain" description="Condensation" evidence="1">
    <location>
        <begin position="1"/>
        <end position="276"/>
    </location>
</feature>
<gene>
    <name evidence="2" type="ORF">CBER1_09750</name>
</gene>
<dbReference type="Proteomes" id="UP000237631">
    <property type="component" value="Unassembled WGS sequence"/>
</dbReference>
<name>A0A2S6BXL4_9PEZI</name>
<dbReference type="OrthoDB" id="3642034at2759"/>
<dbReference type="SUPFAM" id="SSF52777">
    <property type="entry name" value="CoA-dependent acyltransferases"/>
    <property type="match status" value="1"/>
</dbReference>
<dbReference type="AlphaFoldDB" id="A0A2S6BXL4"/>
<dbReference type="PANTHER" id="PTHR45527:SF1">
    <property type="entry name" value="FATTY ACID SYNTHASE"/>
    <property type="match status" value="1"/>
</dbReference>
<dbReference type="STRING" id="357750.A0A2S6BXL4"/>
<dbReference type="Gene3D" id="3.30.559.30">
    <property type="entry name" value="Nonribosomal peptide synthetase, condensation domain"/>
    <property type="match status" value="1"/>
</dbReference>
<evidence type="ECO:0000313" key="3">
    <source>
        <dbReference type="Proteomes" id="UP000237631"/>
    </source>
</evidence>